<feature type="signal peptide" evidence="1">
    <location>
        <begin position="1"/>
        <end position="22"/>
    </location>
</feature>
<feature type="chain" id="PRO_5037103189" description="Outer membrane protein beta-barrel domain-containing protein" evidence="1">
    <location>
        <begin position="23"/>
        <end position="195"/>
    </location>
</feature>
<dbReference type="RefSeq" id="WP_188611239.1">
    <property type="nucleotide sequence ID" value="NZ_BMGG01000008.1"/>
</dbReference>
<evidence type="ECO:0000256" key="1">
    <source>
        <dbReference type="SAM" id="SignalP"/>
    </source>
</evidence>
<dbReference type="Gene3D" id="2.40.160.20">
    <property type="match status" value="1"/>
</dbReference>
<evidence type="ECO:0000313" key="2">
    <source>
        <dbReference type="EMBL" id="GGC80431.1"/>
    </source>
</evidence>
<name>A0A916XK81_9HYPH</name>
<dbReference type="InterPro" id="IPR036709">
    <property type="entry name" value="Autotransporte_beta_dom_sf"/>
</dbReference>
<proteinExistence type="predicted"/>
<sequence>MRTKAACIAAAVLLGGAVQASAADNMPLTVPRLALDPQESPSLWSGLRIGSDVFAVSGGKGMKGGIGATLRVGYDYEFENNVVLGVQASTGFTPASFVGSRLRGFDFATADVKVGYDMGRVMPYMIGSVALLKPNYDTGLAGFASGASFSNLVSGGRDLDVAGRVGAGVEYAITDRLHVGLEVSVSRGQNWLYPY</sequence>
<keyword evidence="3" id="KW-1185">Reference proteome</keyword>
<dbReference type="EMBL" id="BMGG01000008">
    <property type="protein sequence ID" value="GGC80431.1"/>
    <property type="molecule type" value="Genomic_DNA"/>
</dbReference>
<accession>A0A916XK81</accession>
<protein>
    <recommendedName>
        <fullName evidence="4">Outer membrane protein beta-barrel domain-containing protein</fullName>
    </recommendedName>
</protein>
<dbReference type="Proteomes" id="UP000637002">
    <property type="component" value="Unassembled WGS sequence"/>
</dbReference>
<comment type="caution">
    <text evidence="2">The sequence shown here is derived from an EMBL/GenBank/DDBJ whole genome shotgun (WGS) entry which is preliminary data.</text>
</comment>
<dbReference type="AlphaFoldDB" id="A0A916XK81"/>
<gene>
    <name evidence="2" type="ORF">GCM10010994_43040</name>
</gene>
<reference evidence="2" key="2">
    <citation type="submission" date="2020-09" db="EMBL/GenBank/DDBJ databases">
        <authorList>
            <person name="Sun Q."/>
            <person name="Zhou Y."/>
        </authorList>
    </citation>
    <scope>NUCLEOTIDE SEQUENCE</scope>
    <source>
        <strain evidence="2">CGMCC 1.12919</strain>
    </source>
</reference>
<evidence type="ECO:0000313" key="3">
    <source>
        <dbReference type="Proteomes" id="UP000637002"/>
    </source>
</evidence>
<organism evidence="2 3">
    <name type="scientific">Chelatococcus reniformis</name>
    <dbReference type="NCBI Taxonomy" id="1494448"/>
    <lineage>
        <taxon>Bacteria</taxon>
        <taxon>Pseudomonadati</taxon>
        <taxon>Pseudomonadota</taxon>
        <taxon>Alphaproteobacteria</taxon>
        <taxon>Hyphomicrobiales</taxon>
        <taxon>Chelatococcaceae</taxon>
        <taxon>Chelatococcus</taxon>
    </lineage>
</organism>
<evidence type="ECO:0008006" key="4">
    <source>
        <dbReference type="Google" id="ProtNLM"/>
    </source>
</evidence>
<dbReference type="SUPFAM" id="SSF103515">
    <property type="entry name" value="Autotransporter"/>
    <property type="match status" value="1"/>
</dbReference>
<reference evidence="2" key="1">
    <citation type="journal article" date="2014" name="Int. J. Syst. Evol. Microbiol.">
        <title>Complete genome sequence of Corynebacterium casei LMG S-19264T (=DSM 44701T), isolated from a smear-ripened cheese.</title>
        <authorList>
            <consortium name="US DOE Joint Genome Institute (JGI-PGF)"/>
            <person name="Walter F."/>
            <person name="Albersmeier A."/>
            <person name="Kalinowski J."/>
            <person name="Ruckert C."/>
        </authorList>
    </citation>
    <scope>NUCLEOTIDE SEQUENCE</scope>
    <source>
        <strain evidence="2">CGMCC 1.12919</strain>
    </source>
</reference>
<keyword evidence="1" id="KW-0732">Signal</keyword>